<comment type="subcellular location">
    <subcellularLocation>
        <location evidence="1">Cell membrane</location>
        <topology evidence="1">Multi-pass membrane protein</topology>
    </subcellularLocation>
</comment>
<feature type="transmembrane region" description="Helical" evidence="7">
    <location>
        <begin position="101"/>
        <end position="128"/>
    </location>
</feature>
<evidence type="ECO:0000256" key="4">
    <source>
        <dbReference type="ARBA" id="ARBA00022989"/>
    </source>
</evidence>
<proteinExistence type="predicted"/>
<feature type="transmembrane region" description="Helical" evidence="7">
    <location>
        <begin position="47"/>
        <end position="65"/>
    </location>
</feature>
<dbReference type="Pfam" id="PF02653">
    <property type="entry name" value="BPD_transp_2"/>
    <property type="match status" value="1"/>
</dbReference>
<evidence type="ECO:0000313" key="8">
    <source>
        <dbReference type="EMBL" id="NDL55713.1"/>
    </source>
</evidence>
<feature type="transmembrane region" description="Helical" evidence="7">
    <location>
        <begin position="276"/>
        <end position="296"/>
    </location>
</feature>
<feature type="region of interest" description="Disordered" evidence="6">
    <location>
        <begin position="340"/>
        <end position="373"/>
    </location>
</feature>
<accession>A0A7K3LXH0</accession>
<protein>
    <submittedName>
        <fullName evidence="8">ABC transporter permease</fullName>
    </submittedName>
</protein>
<feature type="compositionally biased region" description="Low complexity" evidence="6">
    <location>
        <begin position="343"/>
        <end position="357"/>
    </location>
</feature>
<evidence type="ECO:0000313" key="9">
    <source>
        <dbReference type="Proteomes" id="UP000460435"/>
    </source>
</evidence>
<feature type="transmembrane region" description="Helical" evidence="7">
    <location>
        <begin position="250"/>
        <end position="269"/>
    </location>
</feature>
<dbReference type="GO" id="GO:0005886">
    <property type="term" value="C:plasma membrane"/>
    <property type="evidence" value="ECO:0007669"/>
    <property type="project" value="UniProtKB-SubCell"/>
</dbReference>
<gene>
    <name evidence="8" type="ORF">F7O44_01370</name>
</gene>
<dbReference type="CDD" id="cd06579">
    <property type="entry name" value="TM_PBP1_transp_AraH_like"/>
    <property type="match status" value="1"/>
</dbReference>
<dbReference type="PANTHER" id="PTHR32196:SF19">
    <property type="entry name" value="GALACTOFURANOSE TRANSPORTER PERMEASE PROTEIN YTFT"/>
    <property type="match status" value="1"/>
</dbReference>
<evidence type="ECO:0000256" key="5">
    <source>
        <dbReference type="ARBA" id="ARBA00023136"/>
    </source>
</evidence>
<feature type="transmembrane region" description="Helical" evidence="7">
    <location>
        <begin position="168"/>
        <end position="189"/>
    </location>
</feature>
<feature type="transmembrane region" description="Helical" evidence="7">
    <location>
        <begin position="9"/>
        <end position="27"/>
    </location>
</feature>
<keyword evidence="4 7" id="KW-1133">Transmembrane helix</keyword>
<sequence>MKDILKHRLIWPVVALIALIAINTATRPTFLSVTVRDGQLYGSLIDILRNSAPLMLVALGMTLVIATRGIDLSVGAIMAVSGAVALTIIDASATPNSPATVAVAIAAAILVSLVLGTWNGFLVSVLGIQPIIATLVLMLAGRGIALLITGGFITTVNSDPYKFMAQGYIAGFPFAFYVSVFAVAVVALVERRTALGMLTEAVGINPKASRLAGVRSRGIIWGAYIASGALSGMAGILYSSNIMAADANASGLFIELYAILAVVLGGTALTGGKFSIAGTVIGVLTIQTLISTITFLGVPPPVSPVFMATAVIIVVLLQSSRVHNAARAFVGLFRARGEPPARNDTANGAGTATDAGAQSLGDTPERDDTKVAR</sequence>
<name>A0A7K3LXH0_9ACTN</name>
<dbReference type="PANTHER" id="PTHR32196">
    <property type="entry name" value="ABC TRANSPORTER PERMEASE PROTEIN YPHD-RELATED-RELATED"/>
    <property type="match status" value="1"/>
</dbReference>
<dbReference type="RefSeq" id="WP_162448399.1">
    <property type="nucleotide sequence ID" value="NZ_WLZY01000001.1"/>
</dbReference>
<dbReference type="GO" id="GO:0022857">
    <property type="term" value="F:transmembrane transporter activity"/>
    <property type="evidence" value="ECO:0007669"/>
    <property type="project" value="InterPro"/>
</dbReference>
<dbReference type="EMBL" id="WLZY01000001">
    <property type="protein sequence ID" value="NDL55713.1"/>
    <property type="molecule type" value="Genomic_DNA"/>
</dbReference>
<evidence type="ECO:0000256" key="2">
    <source>
        <dbReference type="ARBA" id="ARBA00022475"/>
    </source>
</evidence>
<feature type="transmembrane region" description="Helical" evidence="7">
    <location>
        <begin position="219"/>
        <end position="238"/>
    </location>
</feature>
<feature type="transmembrane region" description="Helical" evidence="7">
    <location>
        <begin position="72"/>
        <end position="89"/>
    </location>
</feature>
<dbReference type="AlphaFoldDB" id="A0A7K3LXH0"/>
<dbReference type="Proteomes" id="UP000460435">
    <property type="component" value="Unassembled WGS sequence"/>
</dbReference>
<keyword evidence="3 7" id="KW-0812">Transmembrane</keyword>
<feature type="compositionally biased region" description="Basic and acidic residues" evidence="6">
    <location>
        <begin position="363"/>
        <end position="373"/>
    </location>
</feature>
<dbReference type="InterPro" id="IPR001851">
    <property type="entry name" value="ABC_transp_permease"/>
</dbReference>
<organism evidence="8 9">
    <name type="scientific">Phytoactinopolyspora mesophila</name>
    <dbReference type="NCBI Taxonomy" id="2650750"/>
    <lineage>
        <taxon>Bacteria</taxon>
        <taxon>Bacillati</taxon>
        <taxon>Actinomycetota</taxon>
        <taxon>Actinomycetes</taxon>
        <taxon>Jiangellales</taxon>
        <taxon>Jiangellaceae</taxon>
        <taxon>Phytoactinopolyspora</taxon>
    </lineage>
</organism>
<feature type="transmembrane region" description="Helical" evidence="7">
    <location>
        <begin position="302"/>
        <end position="319"/>
    </location>
</feature>
<evidence type="ECO:0000256" key="3">
    <source>
        <dbReference type="ARBA" id="ARBA00022692"/>
    </source>
</evidence>
<evidence type="ECO:0000256" key="6">
    <source>
        <dbReference type="SAM" id="MobiDB-lite"/>
    </source>
</evidence>
<comment type="caution">
    <text evidence="8">The sequence shown here is derived from an EMBL/GenBank/DDBJ whole genome shotgun (WGS) entry which is preliminary data.</text>
</comment>
<feature type="transmembrane region" description="Helical" evidence="7">
    <location>
        <begin position="135"/>
        <end position="156"/>
    </location>
</feature>
<keyword evidence="9" id="KW-1185">Reference proteome</keyword>
<reference evidence="8 9" key="1">
    <citation type="submission" date="2019-11" db="EMBL/GenBank/DDBJ databases">
        <authorList>
            <person name="Li X.-J."/>
            <person name="Feng X.-M."/>
        </authorList>
    </citation>
    <scope>NUCLEOTIDE SEQUENCE [LARGE SCALE GENOMIC DNA]</scope>
    <source>
        <strain evidence="8 9">XMNu-373</strain>
    </source>
</reference>
<keyword evidence="2" id="KW-1003">Cell membrane</keyword>
<evidence type="ECO:0000256" key="7">
    <source>
        <dbReference type="SAM" id="Phobius"/>
    </source>
</evidence>
<keyword evidence="5 7" id="KW-0472">Membrane</keyword>
<evidence type="ECO:0000256" key="1">
    <source>
        <dbReference type="ARBA" id="ARBA00004651"/>
    </source>
</evidence>